<proteinExistence type="predicted"/>
<name>A0A928YT07_9GAMM</name>
<keyword evidence="1" id="KW-0812">Transmembrane</keyword>
<keyword evidence="1" id="KW-1133">Transmembrane helix</keyword>
<evidence type="ECO:0000313" key="2">
    <source>
        <dbReference type="EMBL" id="MBE8716307.1"/>
    </source>
</evidence>
<protein>
    <submittedName>
        <fullName evidence="2">Uncharacterized protein</fullName>
    </submittedName>
</protein>
<dbReference type="NCBIfam" id="NF041730">
    <property type="entry name" value="XrtH_assoc"/>
    <property type="match status" value="1"/>
</dbReference>
<comment type="caution">
    <text evidence="2">The sequence shown here is derived from an EMBL/GenBank/DDBJ whole genome shotgun (WGS) entry which is preliminary data.</text>
</comment>
<dbReference type="Proteomes" id="UP000652567">
    <property type="component" value="Unassembled WGS sequence"/>
</dbReference>
<evidence type="ECO:0000313" key="3">
    <source>
        <dbReference type="Proteomes" id="UP000652567"/>
    </source>
</evidence>
<dbReference type="EMBL" id="PRDL01000001">
    <property type="protein sequence ID" value="MBE8716307.1"/>
    <property type="molecule type" value="Genomic_DNA"/>
</dbReference>
<accession>A0A928YT07</accession>
<dbReference type="InterPro" id="IPR049823">
    <property type="entry name" value="XrtH_assoc"/>
</dbReference>
<feature type="transmembrane region" description="Helical" evidence="1">
    <location>
        <begin position="119"/>
        <end position="141"/>
    </location>
</feature>
<keyword evidence="1" id="KW-0472">Membrane</keyword>
<reference evidence="2" key="1">
    <citation type="submission" date="2018-07" db="EMBL/GenBank/DDBJ databases">
        <title>Genome assembly of strain Ka43.</title>
        <authorList>
            <person name="Kukolya J."/>
            <person name="Nagy I."/>
            <person name="Horvath B."/>
            <person name="Toth A."/>
        </authorList>
    </citation>
    <scope>NUCLEOTIDE SEQUENCE</scope>
    <source>
        <strain evidence="2">KB43</strain>
    </source>
</reference>
<dbReference type="RefSeq" id="WP_193907287.1">
    <property type="nucleotide sequence ID" value="NZ_PRDL01000001.1"/>
</dbReference>
<gene>
    <name evidence="2" type="ORF">C4F51_03795</name>
</gene>
<dbReference type="AlphaFoldDB" id="A0A928YT07"/>
<sequence length="204" mass="23202">MQSRRWIKDPLWRFILATLFWLPVFFAFWYLLAPVLLAPLVWLVKGVFAVVYPGLIDQAGLNGVTLHLITSLTVTAPDGREGHISLDINALKYAYNLPLLMALLFAAQDKHFSTSRIILCYLILLPFQLWGVVFEILMNLTFQVGPDIPVQLHLDSSIRHFIALAYQLGVLMLPAISAATLWVGMNQRFIASLMLWRRQKGLPE</sequence>
<feature type="transmembrane region" description="Helical" evidence="1">
    <location>
        <begin position="12"/>
        <end position="32"/>
    </location>
</feature>
<organism evidence="2 3">
    <name type="scientific">Cellvibrio polysaccharolyticus</name>
    <dbReference type="NCBI Taxonomy" id="2082724"/>
    <lineage>
        <taxon>Bacteria</taxon>
        <taxon>Pseudomonadati</taxon>
        <taxon>Pseudomonadota</taxon>
        <taxon>Gammaproteobacteria</taxon>
        <taxon>Cellvibrionales</taxon>
        <taxon>Cellvibrionaceae</taxon>
        <taxon>Cellvibrio</taxon>
    </lineage>
</organism>
<feature type="transmembrane region" description="Helical" evidence="1">
    <location>
        <begin position="161"/>
        <end position="184"/>
    </location>
</feature>
<evidence type="ECO:0000256" key="1">
    <source>
        <dbReference type="SAM" id="Phobius"/>
    </source>
</evidence>
<keyword evidence="3" id="KW-1185">Reference proteome</keyword>
<feature type="transmembrane region" description="Helical" evidence="1">
    <location>
        <begin position="90"/>
        <end position="107"/>
    </location>
</feature>